<name>A0A8J3W6E6_9ACTN</name>
<feature type="domain" description="Histidine kinase/HSP90-like ATPase" evidence="11">
    <location>
        <begin position="294"/>
        <end position="399"/>
    </location>
</feature>
<gene>
    <name evidence="13" type="ORF">Plo01_48380</name>
</gene>
<evidence type="ECO:0000256" key="9">
    <source>
        <dbReference type="SAM" id="MobiDB-lite"/>
    </source>
</evidence>
<evidence type="ECO:0000256" key="7">
    <source>
        <dbReference type="ARBA" id="ARBA00022840"/>
    </source>
</evidence>
<evidence type="ECO:0000256" key="2">
    <source>
        <dbReference type="ARBA" id="ARBA00012438"/>
    </source>
</evidence>
<dbReference type="EMBL" id="BOOH01000039">
    <property type="protein sequence ID" value="GIH78409.1"/>
    <property type="molecule type" value="Genomic_DNA"/>
</dbReference>
<dbReference type="InterPro" id="IPR003594">
    <property type="entry name" value="HATPase_dom"/>
</dbReference>
<proteinExistence type="predicted"/>
<feature type="compositionally biased region" description="Acidic residues" evidence="9">
    <location>
        <begin position="332"/>
        <end position="343"/>
    </location>
</feature>
<keyword evidence="10" id="KW-0472">Membrane</keyword>
<feature type="region of interest" description="Disordered" evidence="9">
    <location>
        <begin position="328"/>
        <end position="364"/>
    </location>
</feature>
<dbReference type="SUPFAM" id="SSF55874">
    <property type="entry name" value="ATPase domain of HSP90 chaperone/DNA topoisomerase II/histidine kinase"/>
    <property type="match status" value="1"/>
</dbReference>
<dbReference type="PANTHER" id="PTHR24421:SF10">
    <property type="entry name" value="NITRATE_NITRITE SENSOR PROTEIN NARQ"/>
    <property type="match status" value="1"/>
</dbReference>
<feature type="domain" description="Signal transduction histidine kinase subgroup 3 dimerisation and phosphoacceptor" evidence="12">
    <location>
        <begin position="184"/>
        <end position="250"/>
    </location>
</feature>
<dbReference type="PANTHER" id="PTHR24421">
    <property type="entry name" value="NITRATE/NITRITE SENSOR PROTEIN NARX-RELATED"/>
    <property type="match status" value="1"/>
</dbReference>
<evidence type="ECO:0000256" key="3">
    <source>
        <dbReference type="ARBA" id="ARBA00022553"/>
    </source>
</evidence>
<accession>A0A8J3W6E6</accession>
<reference evidence="13 14" key="1">
    <citation type="submission" date="2021-01" db="EMBL/GenBank/DDBJ databases">
        <title>Whole genome shotgun sequence of Planobispora longispora NBRC 13918.</title>
        <authorList>
            <person name="Komaki H."/>
            <person name="Tamura T."/>
        </authorList>
    </citation>
    <scope>NUCLEOTIDE SEQUENCE [LARGE SCALE GENOMIC DNA]</scope>
    <source>
        <strain evidence="13 14">NBRC 13918</strain>
    </source>
</reference>
<sequence length="403" mass="42360">MGSVRVGSVRLPLSSLATGLVILGVLGGTVVTAAFRSGVTPNVWDYVLPLLVCAALLVRHRFPVEVLVVVTVAGAVYYPVARLDGTLYLALLLALFTAADLDHLGAAVTVTVLSLLGVLLGELNSPVQHLDVSQLLLLGGWTVATVAMGGVTRNRRAYLREAERRVAEAEHGREEEARRRAAEERLRIARELHDVLGHNISMINVQAGAALHRIKDRPGQAEPALAAIKEVSRQTLRELRTTLGVLRQVDEDAPTAPAPSLSRLRELTGGSGLAVRTEVLGEPLDLPAEIDHAAARIIQESLTNVVRHSGTSAAEISVRYGAAELTVRVDDDGTDGGPDDGDDPGGGPDDGEAGAAAETAGRGFGITGMRERAVALGGTLEAGPRPGGGFRVLARIPLRKDIS</sequence>
<keyword evidence="6 13" id="KW-0418">Kinase</keyword>
<dbReference type="AlphaFoldDB" id="A0A8J3W6E6"/>
<dbReference type="Pfam" id="PF02518">
    <property type="entry name" value="HATPase_c"/>
    <property type="match status" value="1"/>
</dbReference>
<dbReference type="GO" id="GO:0046983">
    <property type="term" value="F:protein dimerization activity"/>
    <property type="evidence" value="ECO:0007669"/>
    <property type="project" value="InterPro"/>
</dbReference>
<comment type="caution">
    <text evidence="13">The sequence shown here is derived from an EMBL/GenBank/DDBJ whole genome shotgun (WGS) entry which is preliminary data.</text>
</comment>
<evidence type="ECO:0000259" key="12">
    <source>
        <dbReference type="Pfam" id="PF07730"/>
    </source>
</evidence>
<evidence type="ECO:0000256" key="1">
    <source>
        <dbReference type="ARBA" id="ARBA00000085"/>
    </source>
</evidence>
<keyword evidence="7" id="KW-0067">ATP-binding</keyword>
<evidence type="ECO:0000313" key="14">
    <source>
        <dbReference type="Proteomes" id="UP000616724"/>
    </source>
</evidence>
<dbReference type="CDD" id="cd16917">
    <property type="entry name" value="HATPase_UhpB-NarQ-NarX-like"/>
    <property type="match status" value="1"/>
</dbReference>
<evidence type="ECO:0000256" key="10">
    <source>
        <dbReference type="SAM" id="Phobius"/>
    </source>
</evidence>
<dbReference type="GO" id="GO:0005524">
    <property type="term" value="F:ATP binding"/>
    <property type="evidence" value="ECO:0007669"/>
    <property type="project" value="UniProtKB-KW"/>
</dbReference>
<keyword evidence="4" id="KW-0808">Transferase</keyword>
<feature type="transmembrane region" description="Helical" evidence="10">
    <location>
        <begin position="12"/>
        <end position="35"/>
    </location>
</feature>
<dbReference type="Pfam" id="PF07730">
    <property type="entry name" value="HisKA_3"/>
    <property type="match status" value="1"/>
</dbReference>
<evidence type="ECO:0000256" key="6">
    <source>
        <dbReference type="ARBA" id="ARBA00022777"/>
    </source>
</evidence>
<dbReference type="EC" id="2.7.13.3" evidence="2"/>
<feature type="transmembrane region" description="Helical" evidence="10">
    <location>
        <begin position="64"/>
        <end position="80"/>
    </location>
</feature>
<keyword evidence="8" id="KW-0902">Two-component regulatory system</keyword>
<dbReference type="InterPro" id="IPR036890">
    <property type="entry name" value="HATPase_C_sf"/>
</dbReference>
<protein>
    <recommendedName>
        <fullName evidence="2">histidine kinase</fullName>
        <ecNumber evidence="2">2.7.13.3</ecNumber>
    </recommendedName>
</protein>
<keyword evidence="3" id="KW-0597">Phosphoprotein</keyword>
<keyword evidence="5" id="KW-0547">Nucleotide-binding</keyword>
<dbReference type="Gene3D" id="3.30.565.10">
    <property type="entry name" value="Histidine kinase-like ATPase, C-terminal domain"/>
    <property type="match status" value="1"/>
</dbReference>
<keyword evidence="10" id="KW-1133">Transmembrane helix</keyword>
<evidence type="ECO:0000313" key="13">
    <source>
        <dbReference type="EMBL" id="GIH78409.1"/>
    </source>
</evidence>
<feature type="transmembrane region" description="Helical" evidence="10">
    <location>
        <begin position="132"/>
        <end position="151"/>
    </location>
</feature>
<keyword evidence="10" id="KW-0812">Transmembrane</keyword>
<evidence type="ECO:0000256" key="5">
    <source>
        <dbReference type="ARBA" id="ARBA00022741"/>
    </source>
</evidence>
<dbReference type="Gene3D" id="1.20.5.1930">
    <property type="match status" value="1"/>
</dbReference>
<feature type="transmembrane region" description="Helical" evidence="10">
    <location>
        <begin position="87"/>
        <end position="120"/>
    </location>
</feature>
<evidence type="ECO:0000256" key="4">
    <source>
        <dbReference type="ARBA" id="ARBA00022679"/>
    </source>
</evidence>
<evidence type="ECO:0000256" key="8">
    <source>
        <dbReference type="ARBA" id="ARBA00023012"/>
    </source>
</evidence>
<keyword evidence="14" id="KW-1185">Reference proteome</keyword>
<dbReference type="InterPro" id="IPR011712">
    <property type="entry name" value="Sig_transdc_His_kin_sub3_dim/P"/>
</dbReference>
<dbReference type="RefSeq" id="WP_239316924.1">
    <property type="nucleotide sequence ID" value="NZ_BOOH01000039.1"/>
</dbReference>
<dbReference type="Proteomes" id="UP000616724">
    <property type="component" value="Unassembled WGS sequence"/>
</dbReference>
<comment type="catalytic activity">
    <reaction evidence="1">
        <text>ATP + protein L-histidine = ADP + protein N-phospho-L-histidine.</text>
        <dbReference type="EC" id="2.7.13.3"/>
    </reaction>
</comment>
<dbReference type="GO" id="GO:0000155">
    <property type="term" value="F:phosphorelay sensor kinase activity"/>
    <property type="evidence" value="ECO:0007669"/>
    <property type="project" value="InterPro"/>
</dbReference>
<evidence type="ECO:0000259" key="11">
    <source>
        <dbReference type="Pfam" id="PF02518"/>
    </source>
</evidence>
<dbReference type="GO" id="GO:0016020">
    <property type="term" value="C:membrane"/>
    <property type="evidence" value="ECO:0007669"/>
    <property type="project" value="InterPro"/>
</dbReference>
<dbReference type="InterPro" id="IPR050482">
    <property type="entry name" value="Sensor_HK_TwoCompSys"/>
</dbReference>
<organism evidence="13 14">
    <name type="scientific">Planobispora longispora</name>
    <dbReference type="NCBI Taxonomy" id="28887"/>
    <lineage>
        <taxon>Bacteria</taxon>
        <taxon>Bacillati</taxon>
        <taxon>Actinomycetota</taxon>
        <taxon>Actinomycetes</taxon>
        <taxon>Streptosporangiales</taxon>
        <taxon>Streptosporangiaceae</taxon>
        <taxon>Planobispora</taxon>
    </lineage>
</organism>